<feature type="transmembrane region" description="Helical" evidence="2">
    <location>
        <begin position="39"/>
        <end position="57"/>
    </location>
</feature>
<dbReference type="InterPro" id="IPR011010">
    <property type="entry name" value="DNA_brk_join_enz"/>
</dbReference>
<evidence type="ECO:0000256" key="1">
    <source>
        <dbReference type="ARBA" id="ARBA00023172"/>
    </source>
</evidence>
<keyword evidence="4" id="KW-1185">Reference proteome</keyword>
<evidence type="ECO:0000313" key="4">
    <source>
        <dbReference type="Proteomes" id="UP001500767"/>
    </source>
</evidence>
<protein>
    <submittedName>
        <fullName evidence="3">Uncharacterized protein</fullName>
    </submittedName>
</protein>
<accession>A0ABP6XLQ7</accession>
<keyword evidence="2" id="KW-0812">Transmembrane</keyword>
<evidence type="ECO:0000256" key="2">
    <source>
        <dbReference type="SAM" id="Phobius"/>
    </source>
</evidence>
<gene>
    <name evidence="3" type="ORF">GCM10022197_26320</name>
</gene>
<comment type="caution">
    <text evidence="3">The sequence shown here is derived from an EMBL/GenBank/DDBJ whole genome shotgun (WGS) entry which is preliminary data.</text>
</comment>
<organism evidence="3 4">
    <name type="scientific">Microlunatus spumicola</name>
    <dbReference type="NCBI Taxonomy" id="81499"/>
    <lineage>
        <taxon>Bacteria</taxon>
        <taxon>Bacillati</taxon>
        <taxon>Actinomycetota</taxon>
        <taxon>Actinomycetes</taxon>
        <taxon>Propionibacteriales</taxon>
        <taxon>Propionibacteriaceae</taxon>
        <taxon>Microlunatus</taxon>
    </lineage>
</organism>
<dbReference type="SUPFAM" id="SSF56349">
    <property type="entry name" value="DNA breaking-rejoining enzymes"/>
    <property type="match status" value="1"/>
</dbReference>
<proteinExistence type="predicted"/>
<name>A0ABP6XLQ7_9ACTN</name>
<dbReference type="Gene3D" id="1.10.443.10">
    <property type="entry name" value="Intergrase catalytic core"/>
    <property type="match status" value="1"/>
</dbReference>
<dbReference type="RefSeq" id="WP_204915022.1">
    <property type="nucleotide sequence ID" value="NZ_BAAAYR010000003.1"/>
</dbReference>
<keyword evidence="2" id="KW-1133">Transmembrane helix</keyword>
<evidence type="ECO:0000313" key="3">
    <source>
        <dbReference type="EMBL" id="GAA3568732.1"/>
    </source>
</evidence>
<dbReference type="InterPro" id="IPR013762">
    <property type="entry name" value="Integrase-like_cat_sf"/>
</dbReference>
<sequence length="107" mass="11706">MFTSVTGESLNLNSDYHRWKALLRTAGVRDGLLHDAPHTAATVLLVLVLVLVLVLGVPERTVMGIMGWPSTAMAARYQHVTDTIRRTVADQVSGLLWADQEAPDGRN</sequence>
<dbReference type="EMBL" id="BAAAYR010000003">
    <property type="protein sequence ID" value="GAA3568732.1"/>
    <property type="molecule type" value="Genomic_DNA"/>
</dbReference>
<reference evidence="4" key="1">
    <citation type="journal article" date="2019" name="Int. J. Syst. Evol. Microbiol.">
        <title>The Global Catalogue of Microorganisms (GCM) 10K type strain sequencing project: providing services to taxonomists for standard genome sequencing and annotation.</title>
        <authorList>
            <consortium name="The Broad Institute Genomics Platform"/>
            <consortium name="The Broad Institute Genome Sequencing Center for Infectious Disease"/>
            <person name="Wu L."/>
            <person name="Ma J."/>
        </authorList>
    </citation>
    <scope>NUCLEOTIDE SEQUENCE [LARGE SCALE GENOMIC DNA]</scope>
    <source>
        <strain evidence="4">JCM 16540</strain>
    </source>
</reference>
<dbReference type="Proteomes" id="UP001500767">
    <property type="component" value="Unassembled WGS sequence"/>
</dbReference>
<keyword evidence="1" id="KW-0233">DNA recombination</keyword>
<keyword evidence="2" id="KW-0472">Membrane</keyword>